<keyword evidence="5" id="KW-0472">Membrane</keyword>
<keyword evidence="3" id="KW-0812">Transmembrane</keyword>
<accession>A0A1H4RDP7</accession>
<organism evidence="6 7">
    <name type="scientific">Pseudomonas saponiphila</name>
    <dbReference type="NCBI Taxonomy" id="556534"/>
    <lineage>
        <taxon>Bacteria</taxon>
        <taxon>Pseudomonadati</taxon>
        <taxon>Pseudomonadota</taxon>
        <taxon>Gammaproteobacteria</taxon>
        <taxon>Pseudomonadales</taxon>
        <taxon>Pseudomonadaceae</taxon>
        <taxon>Pseudomonas</taxon>
    </lineage>
</organism>
<evidence type="ECO:0000256" key="5">
    <source>
        <dbReference type="ARBA" id="ARBA00023136"/>
    </source>
</evidence>
<comment type="similarity">
    <text evidence="2">Belongs to the LemA family.</text>
</comment>
<evidence type="ECO:0000313" key="7">
    <source>
        <dbReference type="Proteomes" id="UP000198982"/>
    </source>
</evidence>
<evidence type="ECO:0000256" key="3">
    <source>
        <dbReference type="ARBA" id="ARBA00022692"/>
    </source>
</evidence>
<dbReference type="EMBL" id="FNTJ01000001">
    <property type="protein sequence ID" value="SEC29983.1"/>
    <property type="molecule type" value="Genomic_DNA"/>
</dbReference>
<dbReference type="PANTHER" id="PTHR34478:SF1">
    <property type="entry name" value="PROTEIN LEMA"/>
    <property type="match status" value="1"/>
</dbReference>
<evidence type="ECO:0000256" key="4">
    <source>
        <dbReference type="ARBA" id="ARBA00022989"/>
    </source>
</evidence>
<protein>
    <submittedName>
        <fullName evidence="6">LemA protein</fullName>
    </submittedName>
</protein>
<proteinExistence type="inferred from homology"/>
<keyword evidence="4" id="KW-1133">Transmembrane helix</keyword>
<reference evidence="7" key="1">
    <citation type="submission" date="2016-10" db="EMBL/GenBank/DDBJ databases">
        <authorList>
            <person name="Varghese N."/>
            <person name="Submissions S."/>
        </authorList>
    </citation>
    <scope>NUCLEOTIDE SEQUENCE [LARGE SCALE GENOMIC DNA]</scope>
    <source>
        <strain evidence="7">DSM 9751</strain>
    </source>
</reference>
<dbReference type="InterPro" id="IPR007156">
    <property type="entry name" value="MamQ_LemA"/>
</dbReference>
<dbReference type="RefSeq" id="WP_092316571.1">
    <property type="nucleotide sequence ID" value="NZ_FNTJ01000001.1"/>
</dbReference>
<comment type="subcellular location">
    <subcellularLocation>
        <location evidence="1">Membrane</location>
        <topology evidence="1">Single-pass membrane protein</topology>
    </subcellularLocation>
</comment>
<dbReference type="AlphaFoldDB" id="A0A1H4RDP7"/>
<evidence type="ECO:0000256" key="2">
    <source>
        <dbReference type="ARBA" id="ARBA00008854"/>
    </source>
</evidence>
<name>A0A1H4RDP7_9PSED</name>
<gene>
    <name evidence="6" type="ORF">SAMN05216178_4152</name>
</gene>
<evidence type="ECO:0000313" key="6">
    <source>
        <dbReference type="EMBL" id="SEC29983.1"/>
    </source>
</evidence>
<dbReference type="Pfam" id="PF04011">
    <property type="entry name" value="LemA"/>
    <property type="match status" value="1"/>
</dbReference>
<dbReference type="InterPro" id="IPR023353">
    <property type="entry name" value="LemA-like_dom_sf"/>
</dbReference>
<dbReference type="PANTHER" id="PTHR34478">
    <property type="entry name" value="PROTEIN LEMA"/>
    <property type="match status" value="1"/>
</dbReference>
<evidence type="ECO:0000256" key="1">
    <source>
        <dbReference type="ARBA" id="ARBA00004167"/>
    </source>
</evidence>
<dbReference type="SUPFAM" id="SSF140478">
    <property type="entry name" value="LemA-like"/>
    <property type="match status" value="1"/>
</dbReference>
<dbReference type="Proteomes" id="UP000198982">
    <property type="component" value="Unassembled WGS sequence"/>
</dbReference>
<keyword evidence="7" id="KW-1185">Reference proteome</keyword>
<sequence length="185" mass="20219">MELLLVIAIALGVLAYVHYNKIVSAYNRAQRAWSDVLTYQRQRIKVLDLLEPQVAGFQAYESQLLEKIVGLRSAIDSLPSAADGDALKSVDEGGKALLGGLNLAFEAYPDLKSVTLLSNLMREVAEQEGNIGGAITLFNLNVEHFNNSIQMFPGSLVNRLSLNKSPITPFSDSQASAGFEYKPNF</sequence>
<dbReference type="GO" id="GO:0016020">
    <property type="term" value="C:membrane"/>
    <property type="evidence" value="ECO:0007669"/>
    <property type="project" value="UniProtKB-SubCell"/>
</dbReference>
<dbReference type="Gene3D" id="1.20.1440.20">
    <property type="entry name" value="LemA-like domain"/>
    <property type="match status" value="1"/>
</dbReference>